<dbReference type="GO" id="GO:0032259">
    <property type="term" value="P:methylation"/>
    <property type="evidence" value="ECO:0007669"/>
    <property type="project" value="UniProtKB-KW"/>
</dbReference>
<dbReference type="InterPro" id="IPR012967">
    <property type="entry name" value="COMT_dimerisation"/>
</dbReference>
<dbReference type="AlphaFoldDB" id="A0A6A4M2U8"/>
<reference evidence="7 8" key="1">
    <citation type="journal article" date="2019" name="Genome Biol. Evol.">
        <title>The Rhododendron genome and chromosomal organization provide insight into shared whole-genome duplications across the heath family (Ericaceae).</title>
        <authorList>
            <person name="Soza V.L."/>
            <person name="Lindsley D."/>
            <person name="Waalkes A."/>
            <person name="Ramage E."/>
            <person name="Patwardhan R.P."/>
            <person name="Burton J.N."/>
            <person name="Adey A."/>
            <person name="Kumar A."/>
            <person name="Qiu R."/>
            <person name="Shendure J."/>
            <person name="Hall B."/>
        </authorList>
    </citation>
    <scope>NUCLEOTIDE SEQUENCE [LARGE SCALE GENOMIC DNA]</scope>
    <source>
        <strain evidence="7">RSF 1966-606</strain>
    </source>
</reference>
<dbReference type="SUPFAM" id="SSF53335">
    <property type="entry name" value="S-adenosyl-L-methionine-dependent methyltransferases"/>
    <property type="match status" value="2"/>
</dbReference>
<protein>
    <recommendedName>
        <fullName evidence="9">O-methyltransferase domain-containing protein</fullName>
    </recommendedName>
</protein>
<accession>A0A6A4M2U8</accession>
<keyword evidence="1" id="KW-0489">Methyltransferase</keyword>
<dbReference type="InterPro" id="IPR029063">
    <property type="entry name" value="SAM-dependent_MTases_sf"/>
</dbReference>
<dbReference type="SUPFAM" id="SSF46785">
    <property type="entry name" value="Winged helix' DNA-binding domain"/>
    <property type="match status" value="1"/>
</dbReference>
<evidence type="ECO:0008006" key="9">
    <source>
        <dbReference type="Google" id="ProtNLM"/>
    </source>
</evidence>
<sequence length="493" mass="54827">MHPALHPDIIHNHKQPITLPELVSSLHLPPANTNSIHRLLRLLVHLVFFAATKANTNEGDQEGCVLTPSCRLLLKSEITNLSPLVRAIVDPVLVTPWQFLGDWFQGNETTAFETAHGVGMRAVFEGSSSLVDLGGGTGLIARIILDAHPHIKCTVFNLPHVIANLPESKNLSYVGGDSQRQRLSATFALSSDAPAETDGKLEDDKAATVGQVAVMSKSRQETTVFETAHGVGMWEFCDQNPKFNHTFNEAMASDSKMMNFVVGECKAVFEGLSSLVDVGGGTGLIARIILDAYPHIKCTVFDLPHCVLHNWSDEDCVKILKRCKEAIPSKDDGGKVIIIDMVIDGERDEHDIAETKLVFDILMMVLVTGRERSEKEWEHIFLLAGFSHYKITPIFGLRSLIEMNNWHGCNNSMELWSGVPRCGKVDHPPIPNMRNVMSGMEIRDILLIPDIFLGVKRRFFLKVFLDRHVYYQTNHSSHPIFSGQMGYGWFGSD</sequence>
<comment type="caution">
    <text evidence="7">The sequence shown here is derived from an EMBL/GenBank/DDBJ whole genome shotgun (WGS) entry which is preliminary data.</text>
</comment>
<feature type="domain" description="O-methyltransferase C-terminal" evidence="5">
    <location>
        <begin position="218"/>
        <end position="307"/>
    </location>
</feature>
<dbReference type="GO" id="GO:0046983">
    <property type="term" value="F:protein dimerization activity"/>
    <property type="evidence" value="ECO:0007669"/>
    <property type="project" value="InterPro"/>
</dbReference>
<dbReference type="Pfam" id="PF00891">
    <property type="entry name" value="Methyltransf_2"/>
    <property type="match status" value="2"/>
</dbReference>
<evidence type="ECO:0000259" key="5">
    <source>
        <dbReference type="Pfam" id="PF00891"/>
    </source>
</evidence>
<dbReference type="InterPro" id="IPR001077">
    <property type="entry name" value="COMT_C"/>
</dbReference>
<dbReference type="Gene3D" id="3.40.50.150">
    <property type="entry name" value="Vaccinia Virus protein VP39"/>
    <property type="match status" value="3"/>
</dbReference>
<keyword evidence="2" id="KW-0808">Transferase</keyword>
<evidence type="ECO:0000256" key="1">
    <source>
        <dbReference type="ARBA" id="ARBA00022603"/>
    </source>
</evidence>
<dbReference type="Proteomes" id="UP000428333">
    <property type="component" value="Linkage Group LG04"/>
</dbReference>
<name>A0A6A4M2U8_9ERIC</name>
<comment type="similarity">
    <text evidence="4">Belongs to the class I-like SAM-binding methyltransferase superfamily. Cation-independent O-methyltransferase family. COMT subfamily.</text>
</comment>
<evidence type="ECO:0000313" key="8">
    <source>
        <dbReference type="Proteomes" id="UP000428333"/>
    </source>
</evidence>
<evidence type="ECO:0000259" key="6">
    <source>
        <dbReference type="Pfam" id="PF08100"/>
    </source>
</evidence>
<dbReference type="EMBL" id="QEFC01000934">
    <property type="protein sequence ID" value="KAE9461859.1"/>
    <property type="molecule type" value="Genomic_DNA"/>
</dbReference>
<organism evidence="7 8">
    <name type="scientific">Rhododendron williamsianum</name>
    <dbReference type="NCBI Taxonomy" id="262921"/>
    <lineage>
        <taxon>Eukaryota</taxon>
        <taxon>Viridiplantae</taxon>
        <taxon>Streptophyta</taxon>
        <taxon>Embryophyta</taxon>
        <taxon>Tracheophyta</taxon>
        <taxon>Spermatophyta</taxon>
        <taxon>Magnoliopsida</taxon>
        <taxon>eudicotyledons</taxon>
        <taxon>Gunneridae</taxon>
        <taxon>Pentapetalae</taxon>
        <taxon>asterids</taxon>
        <taxon>Ericales</taxon>
        <taxon>Ericaceae</taxon>
        <taxon>Ericoideae</taxon>
        <taxon>Rhodoreae</taxon>
        <taxon>Rhododendron</taxon>
    </lineage>
</organism>
<keyword evidence="8" id="KW-1185">Reference proteome</keyword>
<feature type="domain" description="O-methyltransferase dimerisation" evidence="6">
    <location>
        <begin position="7"/>
        <end position="76"/>
    </location>
</feature>
<dbReference type="Gene3D" id="1.10.10.10">
    <property type="entry name" value="Winged helix-like DNA-binding domain superfamily/Winged helix DNA-binding domain"/>
    <property type="match status" value="1"/>
</dbReference>
<dbReference type="InterPro" id="IPR036388">
    <property type="entry name" value="WH-like_DNA-bd_sf"/>
</dbReference>
<dbReference type="OrthoDB" id="2410195at2759"/>
<feature type="non-terminal residue" evidence="7">
    <location>
        <position position="1"/>
    </location>
</feature>
<dbReference type="Pfam" id="PF08100">
    <property type="entry name" value="Dimerisation"/>
    <property type="match status" value="1"/>
</dbReference>
<evidence type="ECO:0000256" key="3">
    <source>
        <dbReference type="ARBA" id="ARBA00022691"/>
    </source>
</evidence>
<gene>
    <name evidence="7" type="ORF">C3L33_06198</name>
</gene>
<proteinExistence type="inferred from homology"/>
<dbReference type="InterPro" id="IPR016461">
    <property type="entry name" value="COMT-like"/>
</dbReference>
<evidence type="ECO:0000256" key="2">
    <source>
        <dbReference type="ARBA" id="ARBA00022679"/>
    </source>
</evidence>
<dbReference type="InterPro" id="IPR036390">
    <property type="entry name" value="WH_DNA-bd_sf"/>
</dbReference>
<dbReference type="PANTHER" id="PTHR11746">
    <property type="entry name" value="O-METHYLTRANSFERASE"/>
    <property type="match status" value="1"/>
</dbReference>
<dbReference type="PROSITE" id="PS51683">
    <property type="entry name" value="SAM_OMT_II"/>
    <property type="match status" value="1"/>
</dbReference>
<keyword evidence="3" id="KW-0949">S-adenosyl-L-methionine</keyword>
<evidence type="ECO:0000256" key="4">
    <source>
        <dbReference type="ARBA" id="ARBA00034481"/>
    </source>
</evidence>
<evidence type="ECO:0000313" key="7">
    <source>
        <dbReference type="EMBL" id="KAE9461859.1"/>
    </source>
</evidence>
<dbReference type="GO" id="GO:0008171">
    <property type="term" value="F:O-methyltransferase activity"/>
    <property type="evidence" value="ECO:0007669"/>
    <property type="project" value="InterPro"/>
</dbReference>
<feature type="domain" description="O-methyltransferase C-terminal" evidence="5">
    <location>
        <begin position="124"/>
        <end position="183"/>
    </location>
</feature>